<keyword evidence="3" id="KW-1185">Reference proteome</keyword>
<organism evidence="2 3">
    <name type="scientific">Nocardioides pini</name>
    <dbReference type="NCBI Taxonomy" id="2975053"/>
    <lineage>
        <taxon>Bacteria</taxon>
        <taxon>Bacillati</taxon>
        <taxon>Actinomycetota</taxon>
        <taxon>Actinomycetes</taxon>
        <taxon>Propionibacteriales</taxon>
        <taxon>Nocardioidaceae</taxon>
        <taxon>Nocardioides</taxon>
    </lineage>
</organism>
<proteinExistence type="predicted"/>
<name>A0ABT4C8T7_9ACTN</name>
<dbReference type="RefSeq" id="WP_268110170.1">
    <property type="nucleotide sequence ID" value="NZ_JAPPUX010000001.1"/>
</dbReference>
<evidence type="ECO:0000313" key="3">
    <source>
        <dbReference type="Proteomes" id="UP001074726"/>
    </source>
</evidence>
<dbReference type="Proteomes" id="UP001074726">
    <property type="component" value="Unassembled WGS sequence"/>
</dbReference>
<feature type="signal peptide" evidence="1">
    <location>
        <begin position="1"/>
        <end position="26"/>
    </location>
</feature>
<evidence type="ECO:0000313" key="2">
    <source>
        <dbReference type="EMBL" id="MCY4725365.1"/>
    </source>
</evidence>
<evidence type="ECO:0000256" key="1">
    <source>
        <dbReference type="SAM" id="SignalP"/>
    </source>
</evidence>
<accession>A0ABT4C8T7</accession>
<protein>
    <submittedName>
        <fullName evidence="2">DUF6461 domain-containing protein</fullName>
    </submittedName>
</protein>
<feature type="chain" id="PRO_5047215887" evidence="1">
    <location>
        <begin position="27"/>
        <end position="222"/>
    </location>
</feature>
<reference evidence="2" key="1">
    <citation type="submission" date="2022-08" db="EMBL/GenBank/DDBJ databases">
        <title>Genome sequencing of Nocardioides sp. STR2.</title>
        <authorList>
            <person name="So Y."/>
        </authorList>
    </citation>
    <scope>NUCLEOTIDE SEQUENCE</scope>
    <source>
        <strain evidence="2">STR2</strain>
    </source>
</reference>
<keyword evidence="1" id="KW-0732">Signal</keyword>
<gene>
    <name evidence="2" type="ORF">NYO98_03665</name>
</gene>
<sequence length="222" mass="24044">MTHLGSIILAGVLAAGSWLVAPSAGAQAVDDGFGDADVARAAYDWLGPDMPNDTYAITLVTGRSVRSVLRVLAPRRSLGPRTPGDAAAYFFDRMDRYYSGPHVVQVAEHGPGVVVIDVSGFPTDRELARLGRHGTASSFSTTVELDTYVTVARHGRVVRQFDTGFRPPREGALPQEAGLGFGRRGVDPFSPAWALNERLTRIHVSKDWFFAEHPTYVLPGRV</sequence>
<dbReference type="EMBL" id="JAPPUX010000001">
    <property type="protein sequence ID" value="MCY4725365.1"/>
    <property type="molecule type" value="Genomic_DNA"/>
</dbReference>
<comment type="caution">
    <text evidence="2">The sequence shown here is derived from an EMBL/GenBank/DDBJ whole genome shotgun (WGS) entry which is preliminary data.</text>
</comment>